<dbReference type="Gene3D" id="2.40.10.10">
    <property type="entry name" value="Trypsin-like serine proteases"/>
    <property type="match status" value="1"/>
</dbReference>
<feature type="domain" description="Peptidase S1" evidence="8">
    <location>
        <begin position="142"/>
        <end position="382"/>
    </location>
</feature>
<evidence type="ECO:0000256" key="3">
    <source>
        <dbReference type="ARBA" id="ARBA00022801"/>
    </source>
</evidence>
<dbReference type="SUPFAM" id="SSF50494">
    <property type="entry name" value="Trypsin-like serine proteases"/>
    <property type="match status" value="1"/>
</dbReference>
<keyword evidence="1 7" id="KW-0645">Protease</keyword>
<reference evidence="10" key="1">
    <citation type="submission" date="2021-01" db="UniProtKB">
        <authorList>
            <consortium name="EnsemblMetazoa"/>
        </authorList>
    </citation>
    <scope>IDENTIFICATION</scope>
</reference>
<feature type="disulfide bond" evidence="6">
    <location>
        <begin position="90"/>
        <end position="124"/>
    </location>
</feature>
<evidence type="ECO:0000313" key="11">
    <source>
        <dbReference type="Proteomes" id="UP000594262"/>
    </source>
</evidence>
<dbReference type="EnsemblMetazoa" id="CLYHEMT003378.1">
    <property type="protein sequence ID" value="CLYHEMP003378.1"/>
    <property type="gene ID" value="CLYHEMG003378"/>
</dbReference>
<evidence type="ECO:0000259" key="9">
    <source>
        <dbReference type="PROSITE" id="PS51670"/>
    </source>
</evidence>
<dbReference type="PROSITE" id="PS00134">
    <property type="entry name" value="TRYPSIN_HIS"/>
    <property type="match status" value="1"/>
</dbReference>
<feature type="domain" description="ShKT" evidence="9">
    <location>
        <begin position="48"/>
        <end position="79"/>
    </location>
</feature>
<evidence type="ECO:0000259" key="8">
    <source>
        <dbReference type="PROSITE" id="PS50240"/>
    </source>
</evidence>
<dbReference type="InterPro" id="IPR009003">
    <property type="entry name" value="Peptidase_S1_PA"/>
</dbReference>
<keyword evidence="3 7" id="KW-0378">Hydrolase</keyword>
<accession>A0A7M5UYK7</accession>
<dbReference type="InterPro" id="IPR001254">
    <property type="entry name" value="Trypsin_dom"/>
</dbReference>
<dbReference type="PROSITE" id="PS51670">
    <property type="entry name" value="SHKT"/>
    <property type="match status" value="3"/>
</dbReference>
<feature type="domain" description="ShKT" evidence="9">
    <location>
        <begin position="11"/>
        <end position="41"/>
    </location>
</feature>
<keyword evidence="2" id="KW-0732">Signal</keyword>
<dbReference type="Proteomes" id="UP000594262">
    <property type="component" value="Unplaced"/>
</dbReference>
<dbReference type="InterPro" id="IPR033116">
    <property type="entry name" value="TRYPSIN_SER"/>
</dbReference>
<keyword evidence="11" id="KW-1185">Reference proteome</keyword>
<dbReference type="CDD" id="cd00190">
    <property type="entry name" value="Tryp_SPc"/>
    <property type="match status" value="1"/>
</dbReference>
<dbReference type="InterPro" id="IPR018114">
    <property type="entry name" value="TRYPSIN_HIS"/>
</dbReference>
<dbReference type="Gene3D" id="1.10.10.1940">
    <property type="match status" value="1"/>
</dbReference>
<dbReference type="AlphaFoldDB" id="A0A7M5UYK7"/>
<feature type="disulfide bond" evidence="6">
    <location>
        <begin position="25"/>
        <end position="38"/>
    </location>
</feature>
<sequence length="382" mass="42837">MAVGSLEENLCRDIASWCSEYIIYCSYPYVSNNCQKTCQVCKDYADGCEDKAEWCPGYKAYCKDVPYIQENCPKSCEKCPQVGTGEPTTCRDRSSRCSSYSHICYQDKYLNFMKTNCENTCRFCEGDCGIAEQRKLASASSVVQGESAPVGYYPWQAGIYFDGDFLCGGTLIDRTHLLSAAHCFYVLDRDDLTKYKVVLGDNNKDVNEGMEQRITISNMTLHENYETQTYKNDIAILELSIPAELNNFVNTICLPDYSVELPVGKKCFVTGWGKTSVISYTSNLLQAELPVVDTETCATRNSFNNHVVTTDMLCAGYNNGFTYASACHGDSGGPFQCEDPDSKKWFLYGVVSWGSPQCNGLDSYTVFTKVSKYISWIYKNKT</sequence>
<evidence type="ECO:0000256" key="5">
    <source>
        <dbReference type="ARBA" id="ARBA00023157"/>
    </source>
</evidence>
<dbReference type="PROSITE" id="PS00135">
    <property type="entry name" value="TRYPSIN_SER"/>
    <property type="match status" value="1"/>
</dbReference>
<dbReference type="SMART" id="SM00254">
    <property type="entry name" value="ShKT"/>
    <property type="match status" value="3"/>
</dbReference>
<name>A0A7M5UYK7_9CNID</name>
<dbReference type="InterPro" id="IPR001314">
    <property type="entry name" value="Peptidase_S1A"/>
</dbReference>
<evidence type="ECO:0000256" key="2">
    <source>
        <dbReference type="ARBA" id="ARBA00022729"/>
    </source>
</evidence>
<dbReference type="GeneID" id="136807731"/>
<dbReference type="GO" id="GO:0004252">
    <property type="term" value="F:serine-type endopeptidase activity"/>
    <property type="evidence" value="ECO:0007669"/>
    <property type="project" value="InterPro"/>
</dbReference>
<feature type="domain" description="ShKT" evidence="9">
    <location>
        <begin position="90"/>
        <end position="124"/>
    </location>
</feature>
<dbReference type="GO" id="GO:0006508">
    <property type="term" value="P:proteolysis"/>
    <property type="evidence" value="ECO:0007669"/>
    <property type="project" value="UniProtKB-KW"/>
</dbReference>
<dbReference type="PROSITE" id="PS50240">
    <property type="entry name" value="TRYPSIN_DOM"/>
    <property type="match status" value="1"/>
</dbReference>
<dbReference type="InterPro" id="IPR043504">
    <property type="entry name" value="Peptidase_S1_PA_chymotrypsin"/>
</dbReference>
<dbReference type="PRINTS" id="PR00722">
    <property type="entry name" value="CHYMOTRYPSIN"/>
</dbReference>
<dbReference type="InterPro" id="IPR003582">
    <property type="entry name" value="ShKT_dom"/>
</dbReference>
<organism evidence="10 11">
    <name type="scientific">Clytia hemisphaerica</name>
    <dbReference type="NCBI Taxonomy" id="252671"/>
    <lineage>
        <taxon>Eukaryota</taxon>
        <taxon>Metazoa</taxon>
        <taxon>Cnidaria</taxon>
        <taxon>Hydrozoa</taxon>
        <taxon>Hydroidolina</taxon>
        <taxon>Leptothecata</taxon>
        <taxon>Obeliida</taxon>
        <taxon>Clytiidae</taxon>
        <taxon>Clytia</taxon>
    </lineage>
</organism>
<evidence type="ECO:0000256" key="1">
    <source>
        <dbReference type="ARBA" id="ARBA00022670"/>
    </source>
</evidence>
<dbReference type="OrthoDB" id="546450at2759"/>
<evidence type="ECO:0000256" key="6">
    <source>
        <dbReference type="PROSITE-ProRule" id="PRU01005"/>
    </source>
</evidence>
<dbReference type="FunFam" id="2.40.10.10:FF:000120">
    <property type="entry name" value="Putative serine protease"/>
    <property type="match status" value="1"/>
</dbReference>
<protein>
    <submittedName>
        <fullName evidence="10">Uncharacterized protein</fullName>
    </submittedName>
</protein>
<keyword evidence="5 6" id="KW-1015">Disulfide bond</keyword>
<evidence type="ECO:0000256" key="4">
    <source>
        <dbReference type="ARBA" id="ARBA00022825"/>
    </source>
</evidence>
<evidence type="ECO:0000256" key="7">
    <source>
        <dbReference type="RuleBase" id="RU363034"/>
    </source>
</evidence>
<keyword evidence="4 7" id="KW-0720">Serine protease</keyword>
<dbReference type="PANTHER" id="PTHR24252">
    <property type="entry name" value="ACROSIN-RELATED"/>
    <property type="match status" value="1"/>
</dbReference>
<dbReference type="RefSeq" id="XP_066920445.1">
    <property type="nucleotide sequence ID" value="XM_067064344.1"/>
</dbReference>
<dbReference type="Pfam" id="PF01549">
    <property type="entry name" value="ShK"/>
    <property type="match status" value="3"/>
</dbReference>
<comment type="caution">
    <text evidence="6">Lacks conserved residue(s) required for the propagation of feature annotation.</text>
</comment>
<dbReference type="SMART" id="SM00020">
    <property type="entry name" value="Tryp_SPc"/>
    <property type="match status" value="1"/>
</dbReference>
<evidence type="ECO:0000313" key="10">
    <source>
        <dbReference type="EnsemblMetazoa" id="CLYHEMP003378.1"/>
    </source>
</evidence>
<proteinExistence type="predicted"/>
<dbReference type="Pfam" id="PF00089">
    <property type="entry name" value="Trypsin"/>
    <property type="match status" value="1"/>
</dbReference>
<dbReference type="PANTHER" id="PTHR24252:SF7">
    <property type="entry name" value="HYALIN"/>
    <property type="match status" value="1"/>
</dbReference>